<dbReference type="EMBL" id="CAJVPI010000055">
    <property type="protein sequence ID" value="CAG8468550.1"/>
    <property type="molecule type" value="Genomic_DNA"/>
</dbReference>
<dbReference type="OrthoDB" id="2381952at2759"/>
<name>A0A9N8VZZ9_9GLOM</name>
<dbReference type="AlphaFoldDB" id="A0A9N8VZZ9"/>
<dbReference type="Proteomes" id="UP000789739">
    <property type="component" value="Unassembled WGS sequence"/>
</dbReference>
<sequence>MRSKTSFRLDKDKIRAKIEQELKGKDSLVNINFPAEDLRDIGVRQAIHDAFKAERIGDSLFIKCDVNNRDLRSDVGVWFQQPSHDERFRPIIHPCPPPNVWIKVCFNNAKDRNYMLNKINWLQQNTTGIEFVAIIIPSGIIPSNPNPQISTTHATIEQTRPTRAPYICHSHWDANNYENWYKMDWNQHITLRCGLMIDFNIVLTELSY</sequence>
<reference evidence="1" key="1">
    <citation type="submission" date="2021-06" db="EMBL/GenBank/DDBJ databases">
        <authorList>
            <person name="Kallberg Y."/>
            <person name="Tangrot J."/>
            <person name="Rosling A."/>
        </authorList>
    </citation>
    <scope>NUCLEOTIDE SEQUENCE</scope>
    <source>
        <strain evidence="1">BR232B</strain>
    </source>
</reference>
<proteinExistence type="predicted"/>
<protein>
    <submittedName>
        <fullName evidence="1">9920_t:CDS:1</fullName>
    </submittedName>
</protein>
<comment type="caution">
    <text evidence="1">The sequence shown here is derived from an EMBL/GenBank/DDBJ whole genome shotgun (WGS) entry which is preliminary data.</text>
</comment>
<accession>A0A9N8VZZ9</accession>
<evidence type="ECO:0000313" key="2">
    <source>
        <dbReference type="Proteomes" id="UP000789739"/>
    </source>
</evidence>
<organism evidence="1 2">
    <name type="scientific">Paraglomus brasilianum</name>
    <dbReference type="NCBI Taxonomy" id="144538"/>
    <lineage>
        <taxon>Eukaryota</taxon>
        <taxon>Fungi</taxon>
        <taxon>Fungi incertae sedis</taxon>
        <taxon>Mucoromycota</taxon>
        <taxon>Glomeromycotina</taxon>
        <taxon>Glomeromycetes</taxon>
        <taxon>Paraglomerales</taxon>
        <taxon>Paraglomeraceae</taxon>
        <taxon>Paraglomus</taxon>
    </lineage>
</organism>
<keyword evidence="2" id="KW-1185">Reference proteome</keyword>
<evidence type="ECO:0000313" key="1">
    <source>
        <dbReference type="EMBL" id="CAG8468550.1"/>
    </source>
</evidence>
<gene>
    <name evidence="1" type="ORF">PBRASI_LOCUS955</name>
</gene>